<reference evidence="2" key="1">
    <citation type="submission" date="2011-08" db="EMBL/GenBank/DDBJ databases">
        <authorList>
            <person name="Rombauts S."/>
        </authorList>
    </citation>
    <scope>NUCLEOTIDE SEQUENCE</scope>
    <source>
        <strain evidence="2">London</strain>
    </source>
</reference>
<sequence length="60" mass="7131">MFTFQEHQDEQMLLVKTRLSNEKRKQIFCPKSGAKKLTKKKENISMKNFHQKSGMEKVNC</sequence>
<accession>T1JZI8</accession>
<organism evidence="1 2">
    <name type="scientific">Tetranychus urticae</name>
    <name type="common">Two-spotted spider mite</name>
    <dbReference type="NCBI Taxonomy" id="32264"/>
    <lineage>
        <taxon>Eukaryota</taxon>
        <taxon>Metazoa</taxon>
        <taxon>Ecdysozoa</taxon>
        <taxon>Arthropoda</taxon>
        <taxon>Chelicerata</taxon>
        <taxon>Arachnida</taxon>
        <taxon>Acari</taxon>
        <taxon>Acariformes</taxon>
        <taxon>Trombidiformes</taxon>
        <taxon>Prostigmata</taxon>
        <taxon>Eleutherengona</taxon>
        <taxon>Raphignathae</taxon>
        <taxon>Tetranychoidea</taxon>
        <taxon>Tetranychidae</taxon>
        <taxon>Tetranychus</taxon>
    </lineage>
</organism>
<dbReference type="Proteomes" id="UP000015104">
    <property type="component" value="Unassembled WGS sequence"/>
</dbReference>
<dbReference type="HOGENOM" id="CLU_2944646_0_0_1"/>
<dbReference type="EnsemblMetazoa" id="tetur03g04100.1">
    <property type="protein sequence ID" value="tetur03g04100.1"/>
    <property type="gene ID" value="tetur03g04100"/>
</dbReference>
<evidence type="ECO:0000313" key="1">
    <source>
        <dbReference type="EnsemblMetazoa" id="tetur03g04100.1"/>
    </source>
</evidence>
<dbReference type="EMBL" id="CAEY01001120">
    <property type="status" value="NOT_ANNOTATED_CDS"/>
    <property type="molecule type" value="Genomic_DNA"/>
</dbReference>
<protein>
    <submittedName>
        <fullName evidence="1">Uncharacterized protein</fullName>
    </submittedName>
</protein>
<dbReference type="AlphaFoldDB" id="T1JZI8"/>
<reference evidence="1" key="2">
    <citation type="submission" date="2015-06" db="UniProtKB">
        <authorList>
            <consortium name="EnsemblMetazoa"/>
        </authorList>
    </citation>
    <scope>IDENTIFICATION</scope>
</reference>
<keyword evidence="2" id="KW-1185">Reference proteome</keyword>
<proteinExistence type="predicted"/>
<name>T1JZI8_TETUR</name>
<evidence type="ECO:0000313" key="2">
    <source>
        <dbReference type="Proteomes" id="UP000015104"/>
    </source>
</evidence>